<dbReference type="Gene3D" id="1.25.40.180">
    <property type="match status" value="1"/>
</dbReference>
<dbReference type="AlphaFoldDB" id="A0A7S0WTD3"/>
<dbReference type="InterPro" id="IPR003307">
    <property type="entry name" value="W2_domain"/>
</dbReference>
<protein>
    <recommendedName>
        <fullName evidence="1">W2 domain-containing protein</fullName>
    </recommendedName>
</protein>
<name>A0A7S0WTD3_9CHLO</name>
<proteinExistence type="predicted"/>
<dbReference type="PROSITE" id="PS51363">
    <property type="entry name" value="W2"/>
    <property type="match status" value="1"/>
</dbReference>
<sequence>MSTKEEKPTLGGARIRTRKRNIQIPLDPTSFADTVITIWKDAFEEGFTQQQQLDAFVKTLETTELDFSRYGDTLFEVFFTGARLSTAAGAVAEEADKEKMEYNILSVEGTKESVMPFIKVFQIILRRRPFLIKNLENLLKRLLTQLEHYTEDQQDRTALALSLTFTNKLGIPPENLMVTLNNDALVAKGTILRFITSFFKAHLADNSLDDLITLLKKSRTDDLMSYFPMQKRNADGFKQHFEAAGLKDLVSYQEKKLSGESLQVLEAELVAHMEEYPNGVTEAIDMVKEAKAKDSLADALLIQVLWRGVMGAIQWAGKNQQQTSNAVLRQVKLWSKLLATFTSTTRLEVELINLIQLWCYEANNLMKVFQDIVRLLYDTDVVSEEAIMFWAKKGSMTKGRQLFLEAMAPFIKWLEEAEEDDDDDDE</sequence>
<dbReference type="InterPro" id="IPR016024">
    <property type="entry name" value="ARM-type_fold"/>
</dbReference>
<evidence type="ECO:0000259" key="1">
    <source>
        <dbReference type="PROSITE" id="PS51363"/>
    </source>
</evidence>
<feature type="domain" description="W2" evidence="1">
    <location>
        <begin position="254"/>
        <end position="424"/>
    </location>
</feature>
<dbReference type="PANTHER" id="PTHR14208:SF2">
    <property type="entry name" value="PROTEIN KRASAVIETZ"/>
    <property type="match status" value="1"/>
</dbReference>
<evidence type="ECO:0000313" key="2">
    <source>
        <dbReference type="EMBL" id="CAD8683259.1"/>
    </source>
</evidence>
<dbReference type="PANTHER" id="PTHR14208">
    <property type="entry name" value="BASIC LEUCINE ZIPPER AND W2 DOMAIN-CONTAINING PROTEIN"/>
    <property type="match status" value="1"/>
</dbReference>
<organism evidence="2">
    <name type="scientific">Pyramimonas obovata</name>
    <dbReference type="NCBI Taxonomy" id="1411642"/>
    <lineage>
        <taxon>Eukaryota</taxon>
        <taxon>Viridiplantae</taxon>
        <taxon>Chlorophyta</taxon>
        <taxon>Pyramimonadophyceae</taxon>
        <taxon>Pyramimonadales</taxon>
        <taxon>Pyramimonadaceae</taxon>
        <taxon>Pyramimonas</taxon>
        <taxon>Pyramimonas incertae sedis</taxon>
    </lineage>
</organism>
<dbReference type="GO" id="GO:0005737">
    <property type="term" value="C:cytoplasm"/>
    <property type="evidence" value="ECO:0007669"/>
    <property type="project" value="TreeGrafter"/>
</dbReference>
<gene>
    <name evidence="2" type="ORF">POBO1169_LOCUS16297</name>
</gene>
<dbReference type="EMBL" id="HBFA01032386">
    <property type="protein sequence ID" value="CAD8683259.1"/>
    <property type="molecule type" value="Transcribed_RNA"/>
</dbReference>
<dbReference type="InterPro" id="IPR057397">
    <property type="entry name" value="HEAT_5MP1_2"/>
</dbReference>
<accession>A0A7S0WTD3</accession>
<dbReference type="Pfam" id="PF25504">
    <property type="entry name" value="HEAT_5MP1_2"/>
    <property type="match status" value="1"/>
</dbReference>
<dbReference type="SMART" id="SM00515">
    <property type="entry name" value="eIF5C"/>
    <property type="match status" value="1"/>
</dbReference>
<reference evidence="2" key="1">
    <citation type="submission" date="2021-01" db="EMBL/GenBank/DDBJ databases">
        <authorList>
            <person name="Corre E."/>
            <person name="Pelletier E."/>
            <person name="Niang G."/>
            <person name="Scheremetjew M."/>
            <person name="Finn R."/>
            <person name="Kale V."/>
            <person name="Holt S."/>
            <person name="Cochrane G."/>
            <person name="Meng A."/>
            <person name="Brown T."/>
            <person name="Cohen L."/>
        </authorList>
    </citation>
    <scope>NUCLEOTIDE SEQUENCE</scope>
    <source>
        <strain evidence="2">CCMP722</strain>
    </source>
</reference>
<dbReference type="Pfam" id="PF02020">
    <property type="entry name" value="W2"/>
    <property type="match status" value="1"/>
</dbReference>
<dbReference type="GO" id="GO:0016020">
    <property type="term" value="C:membrane"/>
    <property type="evidence" value="ECO:0007669"/>
    <property type="project" value="TreeGrafter"/>
</dbReference>
<dbReference type="InterPro" id="IPR051245">
    <property type="entry name" value="eIF5-mimic_regulator"/>
</dbReference>
<dbReference type="SUPFAM" id="SSF48371">
    <property type="entry name" value="ARM repeat"/>
    <property type="match status" value="1"/>
</dbReference>